<accession>A0A0L9VUK3</accession>
<feature type="compositionally biased region" description="Polar residues" evidence="1">
    <location>
        <begin position="2042"/>
        <end position="2054"/>
    </location>
</feature>
<feature type="region of interest" description="Disordered" evidence="1">
    <location>
        <begin position="655"/>
        <end position="700"/>
    </location>
</feature>
<evidence type="ECO:0000313" key="2">
    <source>
        <dbReference type="EMBL" id="KOM58527.1"/>
    </source>
</evidence>
<dbReference type="OMA" id="FACASQP"/>
<dbReference type="SUPFAM" id="SSF49785">
    <property type="entry name" value="Galactose-binding domain-like"/>
    <property type="match status" value="1"/>
</dbReference>
<proteinExistence type="predicted"/>
<feature type="region of interest" description="Disordered" evidence="1">
    <location>
        <begin position="1991"/>
        <end position="2071"/>
    </location>
</feature>
<dbReference type="PANTHER" id="PTHR35833:SF1">
    <property type="entry name" value="GALACTOSE-BINDING DOMAIN-CONTAINING PROTEIN"/>
    <property type="match status" value="1"/>
</dbReference>
<feature type="compositionally biased region" description="Basic and acidic residues" evidence="1">
    <location>
        <begin position="2148"/>
        <end position="2168"/>
    </location>
</feature>
<dbReference type="InterPro" id="IPR008979">
    <property type="entry name" value="Galactose-bd-like_sf"/>
</dbReference>
<gene>
    <name evidence="2" type="ORF">LR48_Vigan11g156100</name>
</gene>
<dbReference type="STRING" id="3914.A0A0L9VUK3"/>
<feature type="compositionally biased region" description="Basic and acidic residues" evidence="1">
    <location>
        <begin position="2030"/>
        <end position="2041"/>
    </location>
</feature>
<protein>
    <submittedName>
        <fullName evidence="2">Uncharacterized protein</fullName>
    </submittedName>
</protein>
<dbReference type="Gramene" id="KOM58527">
    <property type="protein sequence ID" value="KOM58527"/>
    <property type="gene ID" value="LR48_Vigan11g156100"/>
</dbReference>
<dbReference type="CDD" id="cd22249">
    <property type="entry name" value="UDM1_RNF168_RNF169-like"/>
    <property type="match status" value="1"/>
</dbReference>
<reference evidence="3" key="1">
    <citation type="journal article" date="2015" name="Proc. Natl. Acad. Sci. U.S.A.">
        <title>Genome sequencing of adzuki bean (Vigna angularis) provides insight into high starch and low fat accumulation and domestication.</title>
        <authorList>
            <person name="Yang K."/>
            <person name="Tian Z."/>
            <person name="Chen C."/>
            <person name="Luo L."/>
            <person name="Zhao B."/>
            <person name="Wang Z."/>
            <person name="Yu L."/>
            <person name="Li Y."/>
            <person name="Sun Y."/>
            <person name="Li W."/>
            <person name="Chen Y."/>
            <person name="Li Y."/>
            <person name="Zhang Y."/>
            <person name="Ai D."/>
            <person name="Zhao J."/>
            <person name="Shang C."/>
            <person name="Ma Y."/>
            <person name="Wu B."/>
            <person name="Wang M."/>
            <person name="Gao L."/>
            <person name="Sun D."/>
            <person name="Zhang P."/>
            <person name="Guo F."/>
            <person name="Wang W."/>
            <person name="Li Y."/>
            <person name="Wang J."/>
            <person name="Varshney R.K."/>
            <person name="Wang J."/>
            <person name="Ling H.Q."/>
            <person name="Wan P."/>
        </authorList>
    </citation>
    <scope>NUCLEOTIDE SEQUENCE</scope>
    <source>
        <strain evidence="3">cv. Jingnong 6</strain>
    </source>
</reference>
<feature type="compositionally biased region" description="Low complexity" evidence="1">
    <location>
        <begin position="2055"/>
        <end position="2071"/>
    </location>
</feature>
<organism evidence="2 3">
    <name type="scientific">Phaseolus angularis</name>
    <name type="common">Azuki bean</name>
    <name type="synonym">Vigna angularis</name>
    <dbReference type="NCBI Taxonomy" id="3914"/>
    <lineage>
        <taxon>Eukaryota</taxon>
        <taxon>Viridiplantae</taxon>
        <taxon>Streptophyta</taxon>
        <taxon>Embryophyta</taxon>
        <taxon>Tracheophyta</taxon>
        <taxon>Spermatophyta</taxon>
        <taxon>Magnoliopsida</taxon>
        <taxon>eudicotyledons</taxon>
        <taxon>Gunneridae</taxon>
        <taxon>Pentapetalae</taxon>
        <taxon>rosids</taxon>
        <taxon>fabids</taxon>
        <taxon>Fabales</taxon>
        <taxon>Fabaceae</taxon>
        <taxon>Papilionoideae</taxon>
        <taxon>50 kb inversion clade</taxon>
        <taxon>NPAAA clade</taxon>
        <taxon>indigoferoid/millettioid clade</taxon>
        <taxon>Phaseoleae</taxon>
        <taxon>Vigna</taxon>
    </lineage>
</organism>
<evidence type="ECO:0000313" key="3">
    <source>
        <dbReference type="Proteomes" id="UP000053144"/>
    </source>
</evidence>
<sequence>MEVELEPRVKALPFKVKATSRESPSQKALHVLDTDLRTHWSTATNTKEWILLELDEPCLLSHIRIYNKSVLEWEIAVGLRYKPETFQKVRPRCEAPRRDMTYPTSYTPCRYVRISCLRGNPIAIFFVQLIGVSVPGLEAEFQPVVNYLLPHILSHKQDPHDIHLQFTVVARCDKSVACISSTIRGHSALYVKLQTDLSSFPDNPESNLRFLAMVAGPLYPILHVVNERTNSKPPGNITDLDVSKSSQLSPTLTVSSNFEPRRSRSASPLILSPYRAIVFRPDAIFVLLRKAYKYSELGSVCRMASKIMLKLINPDTDHDISNPLDEVTSLLEDKLNLELSSPLTLVDYSNLFGDEFRMQDEQWDCSYLNVLDMAVVEEGILHVLYSCASQPVLCSKLAERSSDFWAALPLIQALLPALRPWVSNSFDVVDDTFSQWKQPIVQQALSQIVATATSATYRTLVHVCAGYLSSYSPSHARAACVLIDLCSGVLAPWMTQVIAKVDLALELLEDLLGIIQDAHNSLVRARAALKYIVLALSGHMDDILGKYKEVKLKILFLVEMLDPFLDPAIAVSKSKIAFGDLASSFPEKQEQNCTIALNIIRSAVRKPAVLPSLESEWRNGSVAPSVLLSILEPHMCLPPDVDLCKSVLRPTDHETASISPLSSGINGGGTFSKSIGQDDSDGKTDVSEAAGKSDSAEDRSLLFSPPELQSMTLTNFSNVPKQNSSISSIGDMNLESKNMAEKHSTDHFLTNILDAGLGFEYFNVQADYFQLLNYNDSELRASEFRRLALDLHSQSDVTIESHDAAIDALLLAAECHVNPYFISSIGASSKLTDLLNINECKTAHPRDKAKVKRTSGKNKPNLDTIAHIERKRDKLVFQILLEAAELDRKYNVRVSGGEIGPYSAEGFDEQIIKLSPLDVQYADALTLVRQNQALLCNFLIQRLQGDQISMHEILLQSLVYFLHTGTKLYCPPEHVIDIIIKYAEDLNRLLASFHHQLKESSLYSTQERMKGVERRWLLLQRLVIAASGGGEEHHFGNNIQNNYLCGNLIPSSAWMKRISHFSGSLYPLVRFLGWMAISRNAKQYLKDHIFLAFDLSQLTYLLSIFADDLAVVDDVVSKKYEELKVDDSQVENSSAKTEFERGNQCDEERSFCAIYPELWKFFPNMKRKFKSFGEAILEAVGLQLRSVPSILVPDVLCWFSELCLWPFSFASSIGSDHLKGYNAKNARAIILYILEAIIVEHMEAMVPEAPKLVQVLVSLSSSTYCDVSFLDSVLRLLKPILSYSLSKISHDENLLDGDSCLNFEELCFNTLLMKIKQKSEVEHNSEDKGYNTALAIFILASIFPDLSIRYRREFLQSLLNLANFPAFSPTTFFFDYLSAFQCVMDNCKLLLLNNLKELGVVPLQLSPYPHANGDGLFEDNLKPNSWFLSDVCLIVYESDVHNVDSNNSIADVGHCDLPSDYLEGFCKDIEGLISNLNPAIERCWNLHPQISRKVSIASAECYVFSKCLTSVSQKFHKAEDDQNSSIESSDMLTLHWRIGLQGLCELAVMLQESSCWEVSCLMLDCLLGVPYSFSLDGVVGIICSTIKNVSCCAPKISWRVQSDKWLTSLIARGIYNSQESEVPLIDLFCTLLVHAEPEQRFIAVKHLGILLGQCTNGERAVMNSKICSDFIPNKLVLSIPDYVLSRLVSSTWDEVVVLASSDLSVHLRVHAMALLSNYIPFAERHHLQSFLVAADGICYLCNAKASQDGPFLQLSLTLIAYACLYSPAEDISLIPQNLWENIETLGSTKHDGKLGDLEKRTCQVLCRLRDEGDEAKEALKEVLSSYSSKQYDPDFANTRESINQVLGNLTAVHSYFDLFSWKIEQDDMELEEAELELDIIRKEHSLPGRMEDSKELSQIPANKKDVSRLQQIKECIHSLEKSKLKEDIAARRQKKLLMRQARQKHLEEAAVREAELLQELDRERTVEMEKELERQRLLEIERAKTKELRYNLDMEKERQTQRELQREIEQAESGLRPSRRDFSSSTHNNRPRDRFRERENGRSGNEGSTRAGSGSLQSEIPSTSSSIVPSPTIVLSGSRTFTGQLPTILQSRDRQDDTGSMYEENVDGSKDSGDTSSIGDPELVSAFEGPSSGYGSQRHSSRGSKSRQLGERRDRDSRREGKWERKHS</sequence>
<dbReference type="Gene3D" id="2.60.120.260">
    <property type="entry name" value="Galactose-binding domain-like"/>
    <property type="match status" value="1"/>
</dbReference>
<name>A0A0L9VUK3_PHAAN</name>
<dbReference type="PANTHER" id="PTHR35833">
    <property type="entry name" value="GALACTOSE-BINDING DOMAIN-LIKE, ARMADILLO-TYPE FOLD PROTEIN-RELATED"/>
    <property type="match status" value="1"/>
</dbReference>
<feature type="region of interest" description="Disordered" evidence="1">
    <location>
        <begin position="2084"/>
        <end position="2168"/>
    </location>
</feature>
<evidence type="ECO:0000256" key="1">
    <source>
        <dbReference type="SAM" id="MobiDB-lite"/>
    </source>
</evidence>
<feature type="compositionally biased region" description="Basic and acidic residues" evidence="1">
    <location>
        <begin position="1991"/>
        <end position="2009"/>
    </location>
</feature>
<dbReference type="EMBL" id="CM003381">
    <property type="protein sequence ID" value="KOM58527.1"/>
    <property type="molecule type" value="Genomic_DNA"/>
</dbReference>
<dbReference type="Proteomes" id="UP000053144">
    <property type="component" value="Chromosome 11"/>
</dbReference>